<sequence>MGFTISDHGFDSLEAVEQGMKEVVEKYFYKGDFFKTLLCGGYSMEQIRYFAIQYSYYSRHFPRVLGAAISAMAPQSSWWIPLADNLWDEAGRGIPGHAHETLYRTFLHSVDETLALDERGMPWVPMSAAVERAIQTFITFFYQATPLQAMAAVGFGSEFFAGDVMGVIAKGLQHARYNQLHPLDITFWRVHSDEHEPRHYQLCKEVLVDFHDPESLQIMYETGREIAISEATMYAQLHDEMMRL</sequence>
<dbReference type="SUPFAM" id="SSF48613">
    <property type="entry name" value="Heme oxygenase-like"/>
    <property type="match status" value="1"/>
</dbReference>
<dbReference type="GO" id="GO:0016491">
    <property type="term" value="F:oxidoreductase activity"/>
    <property type="evidence" value="ECO:0007669"/>
    <property type="project" value="UniProtKB-KW"/>
</dbReference>
<dbReference type="PANTHER" id="PTHR40279">
    <property type="entry name" value="PQQC-LIKE PROTEIN"/>
    <property type="match status" value="1"/>
</dbReference>
<proteinExistence type="predicted"/>
<dbReference type="Gene3D" id="1.20.910.10">
    <property type="entry name" value="Heme oxygenase-like"/>
    <property type="match status" value="1"/>
</dbReference>
<dbReference type="InterPro" id="IPR016084">
    <property type="entry name" value="Haem_Oase-like_multi-hlx"/>
</dbReference>
<protein>
    <submittedName>
        <fullName evidence="2">Uncharacterized protein</fullName>
    </submittedName>
</protein>
<dbReference type="EMBL" id="MPDK01000012">
    <property type="protein sequence ID" value="PWI57457.1"/>
    <property type="molecule type" value="Genomic_DNA"/>
</dbReference>
<dbReference type="Proteomes" id="UP000245380">
    <property type="component" value="Unassembled WGS sequence"/>
</dbReference>
<evidence type="ECO:0000256" key="1">
    <source>
        <dbReference type="ARBA" id="ARBA00023002"/>
    </source>
</evidence>
<dbReference type="RefSeq" id="WP_109430716.1">
    <property type="nucleotide sequence ID" value="NZ_MPDK01000012.1"/>
</dbReference>
<reference evidence="2 3" key="1">
    <citation type="submission" date="2016-11" db="EMBL/GenBank/DDBJ databases">
        <title>Comparative genomics of Acidibacillus ferroxidans species.</title>
        <authorList>
            <person name="Oliveira G."/>
            <person name="Nunes G."/>
            <person name="Oliveira R."/>
            <person name="Araujo F."/>
            <person name="Salim A."/>
            <person name="Scholte L."/>
            <person name="Morais D."/>
            <person name="Nancucheo I."/>
            <person name="Johnson D.B."/>
            <person name="Grail B."/>
            <person name="Bittencourt J."/>
            <person name="Valadares R."/>
        </authorList>
    </citation>
    <scope>NUCLEOTIDE SEQUENCE [LARGE SCALE GENOMIC DNA]</scope>
    <source>
        <strain evidence="2 3">Y002</strain>
    </source>
</reference>
<evidence type="ECO:0000313" key="2">
    <source>
        <dbReference type="EMBL" id="PWI57457.1"/>
    </source>
</evidence>
<comment type="caution">
    <text evidence="2">The sequence shown here is derived from an EMBL/GenBank/DDBJ whole genome shotgun (WGS) entry which is preliminary data.</text>
</comment>
<dbReference type="PANTHER" id="PTHR40279:SF3">
    <property type="entry name" value="4-AMINOBENZOATE SYNTHASE"/>
    <property type="match status" value="1"/>
</dbReference>
<dbReference type="OrthoDB" id="2373871at2"/>
<dbReference type="Pfam" id="PF14518">
    <property type="entry name" value="Haem_oxygenas_2"/>
    <property type="match status" value="1"/>
</dbReference>
<gene>
    <name evidence="2" type="ORF">BM613_08255</name>
</gene>
<evidence type="ECO:0000313" key="3">
    <source>
        <dbReference type="Proteomes" id="UP000245380"/>
    </source>
</evidence>
<keyword evidence="1" id="KW-0560">Oxidoreductase</keyword>
<accession>A0A2U3D853</accession>
<dbReference type="AlphaFoldDB" id="A0A2U3D853"/>
<name>A0A2U3D853_SULT2</name>
<organism evidence="2 3">
    <name type="scientific">Sulfoacidibacillus thermotolerans</name>
    <name type="common">Acidibacillus sulfuroxidans</name>
    <dbReference type="NCBI Taxonomy" id="1765684"/>
    <lineage>
        <taxon>Bacteria</taxon>
        <taxon>Bacillati</taxon>
        <taxon>Bacillota</taxon>
        <taxon>Bacilli</taxon>
        <taxon>Bacillales</taxon>
        <taxon>Alicyclobacillaceae</taxon>
        <taxon>Sulfoacidibacillus</taxon>
    </lineage>
</organism>
<dbReference type="InterPro" id="IPR039068">
    <property type="entry name" value="PqqC-like"/>
</dbReference>
<keyword evidence="3" id="KW-1185">Reference proteome</keyword>
<dbReference type="SMART" id="SM01236">
    <property type="entry name" value="Haem_oxygenase_2"/>
    <property type="match status" value="1"/>
</dbReference>